<evidence type="ECO:0000313" key="2">
    <source>
        <dbReference type="Proteomes" id="UP000183995"/>
    </source>
</evidence>
<dbReference type="EMBL" id="FQXV01000022">
    <property type="protein sequence ID" value="SHI23920.1"/>
    <property type="molecule type" value="Genomic_DNA"/>
</dbReference>
<dbReference type="AlphaFoldDB" id="A0A1M5ZI61"/>
<reference evidence="1 2" key="1">
    <citation type="submission" date="2016-11" db="EMBL/GenBank/DDBJ databases">
        <authorList>
            <person name="Jaros S."/>
            <person name="Januszkiewicz K."/>
            <person name="Wedrychowicz H."/>
        </authorList>
    </citation>
    <scope>NUCLEOTIDE SEQUENCE [LARGE SCALE GENOMIC DNA]</scope>
    <source>
        <strain evidence="1 2">DSM 10068</strain>
    </source>
</reference>
<dbReference type="RefSeq" id="WP_073083110.1">
    <property type="nucleotide sequence ID" value="NZ_FQXV01000022.1"/>
</dbReference>
<proteinExistence type="predicted"/>
<name>A0A1M5ZI61_9FIRM</name>
<sequence length="75" mass="8711">MLRNAMPEPPIDPPDERYLTAGCGHEVYEGERLVEWHDGKRFAYLCEECFRDKLAALTTEELARQFGCDCRTVLF</sequence>
<protein>
    <submittedName>
        <fullName evidence="1">Uncharacterized protein</fullName>
    </submittedName>
</protein>
<keyword evidence="2" id="KW-1185">Reference proteome</keyword>
<gene>
    <name evidence="1" type="ORF">SAMN02745823_03785</name>
</gene>
<evidence type="ECO:0000313" key="1">
    <source>
        <dbReference type="EMBL" id="SHI23920.1"/>
    </source>
</evidence>
<dbReference type="OrthoDB" id="2928188at2"/>
<dbReference type="STRING" id="1123282.SAMN02745823_03785"/>
<dbReference type="Proteomes" id="UP000183995">
    <property type="component" value="Unassembled WGS sequence"/>
</dbReference>
<organism evidence="1 2">
    <name type="scientific">Sporobacter termitidis DSM 10068</name>
    <dbReference type="NCBI Taxonomy" id="1123282"/>
    <lineage>
        <taxon>Bacteria</taxon>
        <taxon>Bacillati</taxon>
        <taxon>Bacillota</taxon>
        <taxon>Clostridia</taxon>
        <taxon>Eubacteriales</taxon>
        <taxon>Oscillospiraceae</taxon>
        <taxon>Sporobacter</taxon>
    </lineage>
</organism>
<accession>A0A1M5ZI61</accession>